<comment type="caution">
    <text evidence="1">The sequence shown here is derived from an EMBL/GenBank/DDBJ whole genome shotgun (WGS) entry which is preliminary data.</text>
</comment>
<dbReference type="PANTHER" id="PTHR33240">
    <property type="entry name" value="OS08G0508500 PROTEIN"/>
    <property type="match status" value="1"/>
</dbReference>
<evidence type="ECO:0008006" key="2">
    <source>
        <dbReference type="Google" id="ProtNLM"/>
    </source>
</evidence>
<dbReference type="EMBL" id="JACGWK010001519">
    <property type="protein sequence ID" value="KAL0286749.1"/>
    <property type="molecule type" value="Genomic_DNA"/>
</dbReference>
<dbReference type="PANTHER" id="PTHR33240:SF15">
    <property type="entry name" value="GAG-PRO-LIKE PROTEIN"/>
    <property type="match status" value="1"/>
</dbReference>
<gene>
    <name evidence="1" type="ORF">Sangu_2722100</name>
</gene>
<protein>
    <recommendedName>
        <fullName evidence="2">Peptidase A2 domain-containing protein</fullName>
    </recommendedName>
</protein>
<dbReference type="InterPro" id="IPR021109">
    <property type="entry name" value="Peptidase_aspartic_dom_sf"/>
</dbReference>
<sequence length="73" mass="7888">MVIRIDIANFTVHKVLVDNGSSTDIIFKDVLRKLGLEGARLDPVHIPLVGFGGSKVISLGTIELPMSVSEETK</sequence>
<dbReference type="AlphaFoldDB" id="A0AAW2IWT7"/>
<dbReference type="Gene3D" id="2.40.70.10">
    <property type="entry name" value="Acid Proteases"/>
    <property type="match status" value="1"/>
</dbReference>
<reference evidence="1" key="2">
    <citation type="journal article" date="2024" name="Plant">
        <title>Genomic evolution and insights into agronomic trait innovations of Sesamum species.</title>
        <authorList>
            <person name="Miao H."/>
            <person name="Wang L."/>
            <person name="Qu L."/>
            <person name="Liu H."/>
            <person name="Sun Y."/>
            <person name="Le M."/>
            <person name="Wang Q."/>
            <person name="Wei S."/>
            <person name="Zheng Y."/>
            <person name="Lin W."/>
            <person name="Duan Y."/>
            <person name="Cao H."/>
            <person name="Xiong S."/>
            <person name="Wang X."/>
            <person name="Wei L."/>
            <person name="Li C."/>
            <person name="Ma Q."/>
            <person name="Ju M."/>
            <person name="Zhao R."/>
            <person name="Li G."/>
            <person name="Mu C."/>
            <person name="Tian Q."/>
            <person name="Mei H."/>
            <person name="Zhang T."/>
            <person name="Gao T."/>
            <person name="Zhang H."/>
        </authorList>
    </citation>
    <scope>NUCLEOTIDE SEQUENCE</scope>
    <source>
        <strain evidence="1">G01</strain>
    </source>
</reference>
<organism evidence="1">
    <name type="scientific">Sesamum angustifolium</name>
    <dbReference type="NCBI Taxonomy" id="2727405"/>
    <lineage>
        <taxon>Eukaryota</taxon>
        <taxon>Viridiplantae</taxon>
        <taxon>Streptophyta</taxon>
        <taxon>Embryophyta</taxon>
        <taxon>Tracheophyta</taxon>
        <taxon>Spermatophyta</taxon>
        <taxon>Magnoliopsida</taxon>
        <taxon>eudicotyledons</taxon>
        <taxon>Gunneridae</taxon>
        <taxon>Pentapetalae</taxon>
        <taxon>asterids</taxon>
        <taxon>lamiids</taxon>
        <taxon>Lamiales</taxon>
        <taxon>Pedaliaceae</taxon>
        <taxon>Sesamum</taxon>
    </lineage>
</organism>
<proteinExistence type="predicted"/>
<evidence type="ECO:0000313" key="1">
    <source>
        <dbReference type="EMBL" id="KAL0286749.1"/>
    </source>
</evidence>
<accession>A0AAW2IWT7</accession>
<reference evidence="1" key="1">
    <citation type="submission" date="2020-06" db="EMBL/GenBank/DDBJ databases">
        <authorList>
            <person name="Li T."/>
            <person name="Hu X."/>
            <person name="Zhang T."/>
            <person name="Song X."/>
            <person name="Zhang H."/>
            <person name="Dai N."/>
            <person name="Sheng W."/>
            <person name="Hou X."/>
            <person name="Wei L."/>
        </authorList>
    </citation>
    <scope>NUCLEOTIDE SEQUENCE</scope>
    <source>
        <strain evidence="1">G01</strain>
        <tissue evidence="1">Leaf</tissue>
    </source>
</reference>
<name>A0AAW2IWT7_9LAMI</name>